<dbReference type="Proteomes" id="UP000621436">
    <property type="component" value="Unassembled WGS sequence"/>
</dbReference>
<dbReference type="Pfam" id="PF08241">
    <property type="entry name" value="Methyltransf_11"/>
    <property type="match status" value="1"/>
</dbReference>
<keyword evidence="3" id="KW-1185">Reference proteome</keyword>
<dbReference type="EMBL" id="JADPIE010000001">
    <property type="protein sequence ID" value="MBF8435875.1"/>
    <property type="molecule type" value="Genomic_DNA"/>
</dbReference>
<evidence type="ECO:0000259" key="1">
    <source>
        <dbReference type="Pfam" id="PF08241"/>
    </source>
</evidence>
<comment type="caution">
    <text evidence="2">The sequence shown here is derived from an EMBL/GenBank/DDBJ whole genome shotgun (WGS) entry which is preliminary data.</text>
</comment>
<dbReference type="PANTHER" id="PTHR45036">
    <property type="entry name" value="METHYLTRANSFERASE LIKE 7B"/>
    <property type="match status" value="1"/>
</dbReference>
<protein>
    <submittedName>
        <fullName evidence="2">Methyltransferase domain-containing protein</fullName>
    </submittedName>
</protein>
<dbReference type="InterPro" id="IPR029063">
    <property type="entry name" value="SAM-dependent_MTases_sf"/>
</dbReference>
<organism evidence="2 3">
    <name type="scientific">Halonatronomonas betaini</name>
    <dbReference type="NCBI Taxonomy" id="2778430"/>
    <lineage>
        <taxon>Bacteria</taxon>
        <taxon>Bacillati</taxon>
        <taxon>Bacillota</taxon>
        <taxon>Clostridia</taxon>
        <taxon>Halanaerobiales</taxon>
        <taxon>Halarsenatibacteraceae</taxon>
        <taxon>Halonatronomonas</taxon>
    </lineage>
</organism>
<reference evidence="2" key="1">
    <citation type="submission" date="2020-11" db="EMBL/GenBank/DDBJ databases">
        <title>Halonatronomonas betainensis gen. nov., sp. nov. a novel haloalkaliphilic representative of the family Halanaerobiacae capable of betaine degradation.</title>
        <authorList>
            <person name="Boltyanskaya Y."/>
            <person name="Kevbrin V."/>
            <person name="Detkova E."/>
            <person name="Grouzdev D.S."/>
            <person name="Koziaeva V."/>
            <person name="Zhilina T."/>
        </authorList>
    </citation>
    <scope>NUCLEOTIDE SEQUENCE</scope>
    <source>
        <strain evidence="2">Z-7014</strain>
    </source>
</reference>
<dbReference type="InterPro" id="IPR052356">
    <property type="entry name" value="Thiol_S-MT"/>
</dbReference>
<dbReference type="Gene3D" id="3.40.50.150">
    <property type="entry name" value="Vaccinia Virus protein VP39"/>
    <property type="match status" value="1"/>
</dbReference>
<dbReference type="PANTHER" id="PTHR45036:SF1">
    <property type="entry name" value="METHYLTRANSFERASE LIKE 7A"/>
    <property type="match status" value="1"/>
</dbReference>
<accession>A0A931ASW5</accession>
<dbReference type="InterPro" id="IPR013216">
    <property type="entry name" value="Methyltransf_11"/>
</dbReference>
<dbReference type="SUPFAM" id="SSF53335">
    <property type="entry name" value="S-adenosyl-L-methionine-dependent methyltransferases"/>
    <property type="match status" value="1"/>
</dbReference>
<keyword evidence="2" id="KW-0489">Methyltransferase</keyword>
<evidence type="ECO:0000313" key="3">
    <source>
        <dbReference type="Proteomes" id="UP000621436"/>
    </source>
</evidence>
<dbReference type="RefSeq" id="WP_270452565.1">
    <property type="nucleotide sequence ID" value="NZ_JADPIE010000001.1"/>
</dbReference>
<feature type="domain" description="Methyltransferase type 11" evidence="1">
    <location>
        <begin position="52"/>
        <end position="145"/>
    </location>
</feature>
<dbReference type="GO" id="GO:0008757">
    <property type="term" value="F:S-adenosylmethionine-dependent methyltransferase activity"/>
    <property type="evidence" value="ECO:0007669"/>
    <property type="project" value="InterPro"/>
</dbReference>
<sequence length="208" mass="24045">MSDDNKTKQRYDRIAPIYDKFEIIMEKAAFQGWRKKLWDKIEENSKEGDKLLEAGVGTGKNISYYSEGLHYTAIDFSPKMLSRAKEKAADSSRKIEFIEMDIQKLEFPDDYFDFIVTSCVFCSVPDPVKGLQELKRVLKPEGKVYMLEHLRSQKFLLGPIMDLTNFIPKNIWGANINRKTLENIKAAGLNLESVEDLWLDIVKLIILN</sequence>
<proteinExistence type="predicted"/>
<evidence type="ECO:0000313" key="2">
    <source>
        <dbReference type="EMBL" id="MBF8435875.1"/>
    </source>
</evidence>
<dbReference type="CDD" id="cd02440">
    <property type="entry name" value="AdoMet_MTases"/>
    <property type="match status" value="1"/>
</dbReference>
<gene>
    <name evidence="2" type="ORF">I0Q91_02175</name>
</gene>
<keyword evidence="2" id="KW-0808">Transferase</keyword>
<dbReference type="AlphaFoldDB" id="A0A931ASW5"/>
<name>A0A931ASW5_9FIRM</name>
<dbReference type="GO" id="GO:0032259">
    <property type="term" value="P:methylation"/>
    <property type="evidence" value="ECO:0007669"/>
    <property type="project" value="UniProtKB-KW"/>
</dbReference>